<evidence type="ECO:0000256" key="2">
    <source>
        <dbReference type="ARBA" id="ARBA00022840"/>
    </source>
</evidence>
<dbReference type="InterPro" id="IPR025943">
    <property type="entry name" value="Sigma_54_int_dom_ATP-bd_2"/>
</dbReference>
<dbReference type="InterPro" id="IPR001789">
    <property type="entry name" value="Sig_transdc_resp-reg_receiver"/>
</dbReference>
<dbReference type="Pfam" id="PF02954">
    <property type="entry name" value="HTH_8"/>
    <property type="match status" value="1"/>
</dbReference>
<sequence length="477" mass="52729">MSILLIDDEPSILRSVGNYLRDRGHHLFVAERGEEGLEILRREAVDIVITDFRMPGMDGFEVLREARRISPGTEVIVITAYGDIESAVRAMREGAFDFFTKPFEMQALHAALRRTVRFHALRQEKDRYRERLERLDAEVRGRYGPSAIVGESAAIQKVRTLIEQVCQAEATTVLVCGETGTGKELVAQAIHYGSGRAGGPFVAVDCSAIPETLLESEFYGHVKGAFTDARESRKGHFELADGGTLFLDEVGDMGLAMQAKLLRTLEERRVRPVGGSRDIPVDVRVISATNRDLPGAISAGRFRGDLYYRLNAFTIQAPPLRERPEDIPLLAEHFLARYARELRKPIAGWTPEATALLKTHPFPGNVRELRNLVERAAILCRTDRVTPEDLEFAPAPEAVLTPSEEVSGATSARAVGLAGFVRGASAADLNLSAAEKEFIQEALRRSGGSQVQAARLLGISRDALRRRMIQHDVQNPE</sequence>
<evidence type="ECO:0000256" key="5">
    <source>
        <dbReference type="ARBA" id="ARBA00023163"/>
    </source>
</evidence>
<comment type="caution">
    <text evidence="9">The sequence shown here is derived from an EMBL/GenBank/DDBJ whole genome shotgun (WGS) entry which is preliminary data.</text>
</comment>
<evidence type="ECO:0000313" key="9">
    <source>
        <dbReference type="EMBL" id="OGG44704.1"/>
    </source>
</evidence>
<dbReference type="InterPro" id="IPR003593">
    <property type="entry name" value="AAA+_ATPase"/>
</dbReference>
<keyword evidence="3" id="KW-0805">Transcription regulation</keyword>
<dbReference type="PANTHER" id="PTHR32071:SF113">
    <property type="entry name" value="ALGINATE BIOSYNTHESIS TRANSCRIPTIONAL REGULATORY PROTEIN ALGB"/>
    <property type="match status" value="1"/>
</dbReference>
<dbReference type="GO" id="GO:0006355">
    <property type="term" value="P:regulation of DNA-templated transcription"/>
    <property type="evidence" value="ECO:0007669"/>
    <property type="project" value="InterPro"/>
</dbReference>
<dbReference type="InterPro" id="IPR011006">
    <property type="entry name" value="CheY-like_superfamily"/>
</dbReference>
<evidence type="ECO:0000256" key="1">
    <source>
        <dbReference type="ARBA" id="ARBA00022741"/>
    </source>
</evidence>
<organism evidence="9 10">
    <name type="scientific">Handelsmanbacteria sp. (strain RIFCSPLOWO2_12_FULL_64_10)</name>
    <dbReference type="NCBI Taxonomy" id="1817868"/>
    <lineage>
        <taxon>Bacteria</taxon>
        <taxon>Candidatus Handelsmaniibacteriota</taxon>
    </lineage>
</organism>
<dbReference type="InterPro" id="IPR058031">
    <property type="entry name" value="AAA_lid_NorR"/>
</dbReference>
<keyword evidence="1" id="KW-0547">Nucleotide-binding</keyword>
<dbReference type="Pfam" id="PF00158">
    <property type="entry name" value="Sigma54_activat"/>
    <property type="match status" value="1"/>
</dbReference>
<evidence type="ECO:0000256" key="3">
    <source>
        <dbReference type="ARBA" id="ARBA00023015"/>
    </source>
</evidence>
<dbReference type="GO" id="GO:0005524">
    <property type="term" value="F:ATP binding"/>
    <property type="evidence" value="ECO:0007669"/>
    <property type="project" value="UniProtKB-KW"/>
</dbReference>
<dbReference type="GO" id="GO:0043565">
    <property type="term" value="F:sequence-specific DNA binding"/>
    <property type="evidence" value="ECO:0007669"/>
    <property type="project" value="InterPro"/>
</dbReference>
<dbReference type="SUPFAM" id="SSF46689">
    <property type="entry name" value="Homeodomain-like"/>
    <property type="match status" value="1"/>
</dbReference>
<dbReference type="EMBL" id="MFKF01000397">
    <property type="protein sequence ID" value="OGG44704.1"/>
    <property type="molecule type" value="Genomic_DNA"/>
</dbReference>
<protein>
    <recommendedName>
        <fullName evidence="11">Fis family transcriptional regulator</fullName>
    </recommendedName>
</protein>
<gene>
    <name evidence="9" type="ORF">A3F84_28790</name>
</gene>
<feature type="domain" description="Response regulatory" evidence="8">
    <location>
        <begin position="2"/>
        <end position="116"/>
    </location>
</feature>
<dbReference type="GO" id="GO:0000160">
    <property type="term" value="P:phosphorelay signal transduction system"/>
    <property type="evidence" value="ECO:0007669"/>
    <property type="project" value="InterPro"/>
</dbReference>
<keyword evidence="5" id="KW-0804">Transcription</keyword>
<keyword evidence="4" id="KW-0238">DNA-binding</keyword>
<dbReference type="InterPro" id="IPR025944">
    <property type="entry name" value="Sigma_54_int_dom_CS"/>
</dbReference>
<keyword evidence="6" id="KW-0597">Phosphoprotein</keyword>
<evidence type="ECO:0000259" key="7">
    <source>
        <dbReference type="PROSITE" id="PS50045"/>
    </source>
</evidence>
<evidence type="ECO:0000256" key="4">
    <source>
        <dbReference type="ARBA" id="ARBA00023125"/>
    </source>
</evidence>
<dbReference type="CDD" id="cd00009">
    <property type="entry name" value="AAA"/>
    <property type="match status" value="1"/>
</dbReference>
<dbReference type="InterPro" id="IPR002197">
    <property type="entry name" value="HTH_Fis"/>
</dbReference>
<name>A0A1F6C6D4_HANXR</name>
<dbReference type="Gene3D" id="3.40.50.300">
    <property type="entry name" value="P-loop containing nucleotide triphosphate hydrolases"/>
    <property type="match status" value="1"/>
</dbReference>
<dbReference type="PROSITE" id="PS50110">
    <property type="entry name" value="RESPONSE_REGULATORY"/>
    <property type="match status" value="1"/>
</dbReference>
<dbReference type="SMART" id="SM00448">
    <property type="entry name" value="REC"/>
    <property type="match status" value="1"/>
</dbReference>
<proteinExistence type="predicted"/>
<dbReference type="CDD" id="cd17569">
    <property type="entry name" value="REC_HupR-like"/>
    <property type="match status" value="1"/>
</dbReference>
<dbReference type="PROSITE" id="PS00675">
    <property type="entry name" value="SIGMA54_INTERACT_1"/>
    <property type="match status" value="1"/>
</dbReference>
<evidence type="ECO:0000256" key="6">
    <source>
        <dbReference type="PROSITE-ProRule" id="PRU00169"/>
    </source>
</evidence>
<dbReference type="Gene3D" id="3.40.50.2300">
    <property type="match status" value="1"/>
</dbReference>
<dbReference type="Gene3D" id="1.10.10.60">
    <property type="entry name" value="Homeodomain-like"/>
    <property type="match status" value="1"/>
</dbReference>
<dbReference type="SMART" id="SM00382">
    <property type="entry name" value="AAA"/>
    <property type="match status" value="1"/>
</dbReference>
<dbReference type="InterPro" id="IPR025662">
    <property type="entry name" value="Sigma_54_int_dom_ATP-bd_1"/>
</dbReference>
<dbReference type="InterPro" id="IPR009057">
    <property type="entry name" value="Homeodomain-like_sf"/>
</dbReference>
<evidence type="ECO:0000259" key="8">
    <source>
        <dbReference type="PROSITE" id="PS50110"/>
    </source>
</evidence>
<dbReference type="PROSITE" id="PS00688">
    <property type="entry name" value="SIGMA54_INTERACT_3"/>
    <property type="match status" value="1"/>
</dbReference>
<evidence type="ECO:0000313" key="10">
    <source>
        <dbReference type="Proteomes" id="UP000178606"/>
    </source>
</evidence>
<accession>A0A1F6C6D4</accession>
<dbReference type="PANTHER" id="PTHR32071">
    <property type="entry name" value="TRANSCRIPTIONAL REGULATORY PROTEIN"/>
    <property type="match status" value="1"/>
</dbReference>
<dbReference type="AlphaFoldDB" id="A0A1F6C6D4"/>
<dbReference type="Gene3D" id="1.10.8.60">
    <property type="match status" value="1"/>
</dbReference>
<dbReference type="Pfam" id="PF00072">
    <property type="entry name" value="Response_reg"/>
    <property type="match status" value="1"/>
</dbReference>
<dbReference type="InterPro" id="IPR027417">
    <property type="entry name" value="P-loop_NTPase"/>
</dbReference>
<dbReference type="Proteomes" id="UP000178606">
    <property type="component" value="Unassembled WGS sequence"/>
</dbReference>
<dbReference type="SUPFAM" id="SSF52540">
    <property type="entry name" value="P-loop containing nucleoside triphosphate hydrolases"/>
    <property type="match status" value="1"/>
</dbReference>
<evidence type="ECO:0008006" key="11">
    <source>
        <dbReference type="Google" id="ProtNLM"/>
    </source>
</evidence>
<dbReference type="PRINTS" id="PR01590">
    <property type="entry name" value="HTHFIS"/>
</dbReference>
<reference evidence="9 10" key="1">
    <citation type="journal article" date="2016" name="Nat. Commun.">
        <title>Thousands of microbial genomes shed light on interconnected biogeochemical processes in an aquifer system.</title>
        <authorList>
            <person name="Anantharaman K."/>
            <person name="Brown C.T."/>
            <person name="Hug L.A."/>
            <person name="Sharon I."/>
            <person name="Castelle C.J."/>
            <person name="Probst A.J."/>
            <person name="Thomas B.C."/>
            <person name="Singh A."/>
            <person name="Wilkins M.J."/>
            <person name="Karaoz U."/>
            <person name="Brodie E.L."/>
            <person name="Williams K.H."/>
            <person name="Hubbard S.S."/>
            <person name="Banfield J.F."/>
        </authorList>
    </citation>
    <scope>NUCLEOTIDE SEQUENCE [LARGE SCALE GENOMIC DNA]</scope>
    <source>
        <strain evidence="10">RIFCSPLOWO2_12_FULL_64_10</strain>
    </source>
</reference>
<dbReference type="PROSITE" id="PS00676">
    <property type="entry name" value="SIGMA54_INTERACT_2"/>
    <property type="match status" value="1"/>
</dbReference>
<dbReference type="Pfam" id="PF25601">
    <property type="entry name" value="AAA_lid_14"/>
    <property type="match status" value="1"/>
</dbReference>
<feature type="domain" description="Sigma-54 factor interaction" evidence="7">
    <location>
        <begin position="148"/>
        <end position="378"/>
    </location>
</feature>
<keyword evidence="2" id="KW-0067">ATP-binding</keyword>
<dbReference type="FunFam" id="3.40.50.300:FF:000006">
    <property type="entry name" value="DNA-binding transcriptional regulator NtrC"/>
    <property type="match status" value="1"/>
</dbReference>
<dbReference type="SUPFAM" id="SSF52172">
    <property type="entry name" value="CheY-like"/>
    <property type="match status" value="1"/>
</dbReference>
<feature type="modified residue" description="4-aspartylphosphate" evidence="6">
    <location>
        <position position="51"/>
    </location>
</feature>
<dbReference type="PROSITE" id="PS50045">
    <property type="entry name" value="SIGMA54_INTERACT_4"/>
    <property type="match status" value="1"/>
</dbReference>
<dbReference type="InterPro" id="IPR002078">
    <property type="entry name" value="Sigma_54_int"/>
</dbReference>